<evidence type="ECO:0000313" key="2">
    <source>
        <dbReference type="EMBL" id="TXL72899.1"/>
    </source>
</evidence>
<feature type="transmembrane region" description="Helical" evidence="1">
    <location>
        <begin position="178"/>
        <end position="198"/>
    </location>
</feature>
<accession>A0A5C8PGV3</accession>
<dbReference type="EMBL" id="VDUZ01000029">
    <property type="protein sequence ID" value="TXL72899.1"/>
    <property type="molecule type" value="Genomic_DNA"/>
</dbReference>
<dbReference type="Pfam" id="PF06055">
    <property type="entry name" value="ExoD"/>
    <property type="match status" value="1"/>
</dbReference>
<sequence length="218" mass="23921">MMPHDIPAADRESLVDLLAQLFAGPREAPVTIARLMDDMKGRAYPLVVIVFDIANCIPTGIPWLSTITGIPIVILLGQMLMGYESPTLPAFVAGKSIQRGRLQDFLARARRWILRLENAVHPRCSGWTTGAAGVWLSLAMLLNAVVLALPIPFDNLLPAWAVMFFALALLERDGVMAMAGWAMTLATLVWTALLLFFYSEVMALLPGFARQIKEALFG</sequence>
<dbReference type="Proteomes" id="UP000321638">
    <property type="component" value="Unassembled WGS sequence"/>
</dbReference>
<name>A0A5C8PGV3_9HYPH</name>
<evidence type="ECO:0000313" key="3">
    <source>
        <dbReference type="Proteomes" id="UP000321638"/>
    </source>
</evidence>
<reference evidence="2 3" key="1">
    <citation type="submission" date="2019-06" db="EMBL/GenBank/DDBJ databases">
        <title>New taxonomy in bacterial strain CC-CFT640, isolated from vineyard.</title>
        <authorList>
            <person name="Lin S.-Y."/>
            <person name="Tsai C.-F."/>
            <person name="Young C.-C."/>
        </authorList>
    </citation>
    <scope>NUCLEOTIDE SEQUENCE [LARGE SCALE GENOMIC DNA]</scope>
    <source>
        <strain evidence="2 3">CC-CFT640</strain>
    </source>
</reference>
<feature type="transmembrane region" description="Helical" evidence="1">
    <location>
        <begin position="70"/>
        <end position="93"/>
    </location>
</feature>
<dbReference type="AlphaFoldDB" id="A0A5C8PGV3"/>
<comment type="caution">
    <text evidence="2">The sequence shown here is derived from an EMBL/GenBank/DDBJ whole genome shotgun (WGS) entry which is preliminary data.</text>
</comment>
<dbReference type="PANTHER" id="PTHR41795">
    <property type="entry name" value="EXOPOLYSACCHARIDE SYNTHESIS PROTEIN"/>
    <property type="match status" value="1"/>
</dbReference>
<keyword evidence="3" id="KW-1185">Reference proteome</keyword>
<dbReference type="PANTHER" id="PTHR41795:SF1">
    <property type="entry name" value="EXOPOLYSACCHARIDE SYNTHESIS PROTEIN"/>
    <property type="match status" value="1"/>
</dbReference>
<protein>
    <submittedName>
        <fullName evidence="2">Exopolysaccharide biosynthesis protein</fullName>
    </submittedName>
</protein>
<keyword evidence="1" id="KW-0812">Transmembrane</keyword>
<feature type="transmembrane region" description="Helical" evidence="1">
    <location>
        <begin position="43"/>
        <end position="64"/>
    </location>
</feature>
<keyword evidence="1" id="KW-1133">Transmembrane helix</keyword>
<feature type="transmembrane region" description="Helical" evidence="1">
    <location>
        <begin position="124"/>
        <end position="149"/>
    </location>
</feature>
<proteinExistence type="predicted"/>
<keyword evidence="1" id="KW-0472">Membrane</keyword>
<dbReference type="RefSeq" id="WP_147849368.1">
    <property type="nucleotide sequence ID" value="NZ_VDUZ01000029.1"/>
</dbReference>
<gene>
    <name evidence="2" type="ORF">FHP25_23215</name>
</gene>
<dbReference type="OrthoDB" id="8446803at2"/>
<dbReference type="InterPro" id="IPR010331">
    <property type="entry name" value="ExoD"/>
</dbReference>
<organism evidence="2 3">
    <name type="scientific">Vineibacter terrae</name>
    <dbReference type="NCBI Taxonomy" id="2586908"/>
    <lineage>
        <taxon>Bacteria</taxon>
        <taxon>Pseudomonadati</taxon>
        <taxon>Pseudomonadota</taxon>
        <taxon>Alphaproteobacteria</taxon>
        <taxon>Hyphomicrobiales</taxon>
        <taxon>Vineibacter</taxon>
    </lineage>
</organism>
<evidence type="ECO:0000256" key="1">
    <source>
        <dbReference type="SAM" id="Phobius"/>
    </source>
</evidence>
<dbReference type="PIRSF" id="PIRSF033239">
    <property type="entry name" value="ExoD"/>
    <property type="match status" value="1"/>
</dbReference>